<reference evidence="4 5" key="1">
    <citation type="submission" date="2020-08" db="EMBL/GenBank/DDBJ databases">
        <title>The genome sequence of Novosphingobium flavum 4Y4.</title>
        <authorList>
            <person name="Liu Y."/>
        </authorList>
    </citation>
    <scope>NUCLEOTIDE SEQUENCE [LARGE SCALE GENOMIC DNA]</scope>
    <source>
        <strain evidence="4 5">4Y4</strain>
    </source>
</reference>
<dbReference type="InterPro" id="IPR036986">
    <property type="entry name" value="S4_RNA-bd_sf"/>
</dbReference>
<dbReference type="InterPro" id="IPR002942">
    <property type="entry name" value="S4_RNA-bd"/>
</dbReference>
<protein>
    <submittedName>
        <fullName evidence="4">RNA-binding S4 domain-containing protein</fullName>
    </submittedName>
</protein>
<feature type="compositionally biased region" description="Basic and acidic residues" evidence="2">
    <location>
        <begin position="101"/>
        <end position="111"/>
    </location>
</feature>
<dbReference type="SMART" id="SM00363">
    <property type="entry name" value="S4"/>
    <property type="match status" value="1"/>
</dbReference>
<evidence type="ECO:0000256" key="1">
    <source>
        <dbReference type="PROSITE-ProRule" id="PRU00182"/>
    </source>
</evidence>
<sequence>MRLDKLLWFLRFTRTRPLAQALAETGHIRLNGRRAERSAQPVGVGDVLVLPLPAGVRVIEILALPTRRGPAPEAQACYRVLDAAPANPIAAEPAMPMSDPVRADHTGNHSS</sequence>
<name>A0A7X1F945_9SPHN</name>
<dbReference type="SUPFAM" id="SSF55174">
    <property type="entry name" value="Alpha-L RNA-binding motif"/>
    <property type="match status" value="1"/>
</dbReference>
<gene>
    <name evidence="4" type="ORF">H7F49_12270</name>
</gene>
<evidence type="ECO:0000259" key="3">
    <source>
        <dbReference type="SMART" id="SM00363"/>
    </source>
</evidence>
<keyword evidence="1" id="KW-0694">RNA-binding</keyword>
<evidence type="ECO:0000256" key="2">
    <source>
        <dbReference type="SAM" id="MobiDB-lite"/>
    </source>
</evidence>
<keyword evidence="5" id="KW-1185">Reference proteome</keyword>
<accession>A0A7X1F945</accession>
<dbReference type="Proteomes" id="UP000520156">
    <property type="component" value="Unassembled WGS sequence"/>
</dbReference>
<feature type="region of interest" description="Disordered" evidence="2">
    <location>
        <begin position="91"/>
        <end position="111"/>
    </location>
</feature>
<dbReference type="CDD" id="cd00165">
    <property type="entry name" value="S4"/>
    <property type="match status" value="1"/>
</dbReference>
<comment type="caution">
    <text evidence="4">The sequence shown here is derived from an EMBL/GenBank/DDBJ whole genome shotgun (WGS) entry which is preliminary data.</text>
</comment>
<evidence type="ECO:0000313" key="5">
    <source>
        <dbReference type="Proteomes" id="UP000520156"/>
    </source>
</evidence>
<evidence type="ECO:0000313" key="4">
    <source>
        <dbReference type="EMBL" id="MBC2652479.1"/>
    </source>
</evidence>
<dbReference type="AlphaFoldDB" id="A0A7X1F945"/>
<organism evidence="4 5">
    <name type="scientific">Novosphingobium aerophilum</name>
    <dbReference type="NCBI Taxonomy" id="2839843"/>
    <lineage>
        <taxon>Bacteria</taxon>
        <taxon>Pseudomonadati</taxon>
        <taxon>Pseudomonadota</taxon>
        <taxon>Alphaproteobacteria</taxon>
        <taxon>Sphingomonadales</taxon>
        <taxon>Sphingomonadaceae</taxon>
        <taxon>Novosphingobium</taxon>
    </lineage>
</organism>
<dbReference type="GO" id="GO:0003723">
    <property type="term" value="F:RNA binding"/>
    <property type="evidence" value="ECO:0007669"/>
    <property type="project" value="UniProtKB-KW"/>
</dbReference>
<dbReference type="Gene3D" id="3.10.290.10">
    <property type="entry name" value="RNA-binding S4 domain"/>
    <property type="match status" value="1"/>
</dbReference>
<feature type="domain" description="RNA-binding S4" evidence="3">
    <location>
        <begin position="1"/>
        <end position="65"/>
    </location>
</feature>
<dbReference type="EMBL" id="JACLAU010000020">
    <property type="protein sequence ID" value="MBC2652479.1"/>
    <property type="molecule type" value="Genomic_DNA"/>
</dbReference>
<dbReference type="RefSeq" id="WP_185683893.1">
    <property type="nucleotide sequence ID" value="NZ_JACLAU010000020.1"/>
</dbReference>
<dbReference type="Pfam" id="PF01479">
    <property type="entry name" value="S4"/>
    <property type="match status" value="1"/>
</dbReference>
<dbReference type="PROSITE" id="PS50889">
    <property type="entry name" value="S4"/>
    <property type="match status" value="1"/>
</dbReference>
<proteinExistence type="predicted"/>